<dbReference type="Gene3D" id="3.40.50.10490">
    <property type="entry name" value="Glucose-6-phosphate isomerase like protein, domain 1"/>
    <property type="match status" value="1"/>
</dbReference>
<protein>
    <recommendedName>
        <fullName evidence="4">40S ribosomal protein SA</fullName>
    </recommendedName>
</protein>
<sequence>MRLPLPLPPPPPPPPPPPRLSRTRPTALRPLRSHCAARPRGTAPAAGPPPAPAPTPRARPAPERPTCHRRPHPKPDPPQGTRASPITFHRSQSLRLMQPKEALHPSPNTGQQAVLKFTAATRATPTAGHFAPGIFVSKIQAAFREPQLPVVTDPTADHQPLTEVSYVNLPTIALCDTDSPLCHVDTATPCNNKGAHSVGLMWMLAWEVPCICDTISHEHPLEVMLDLCFYRDPKEIEKDKQATAGKV</sequence>
<dbReference type="AlphaFoldDB" id="A0AB34HLK6"/>
<dbReference type="EMBL" id="JAIQCJ010001197">
    <property type="protein sequence ID" value="KAJ8791875.1"/>
    <property type="molecule type" value="Genomic_DNA"/>
</dbReference>
<feature type="compositionally biased region" description="Pro residues" evidence="5">
    <location>
        <begin position="1"/>
        <end position="19"/>
    </location>
</feature>
<keyword evidence="3" id="KW-0687">Ribonucleoprotein</keyword>
<dbReference type="Pfam" id="PF00318">
    <property type="entry name" value="Ribosomal_S2"/>
    <property type="match status" value="1"/>
</dbReference>
<evidence type="ECO:0000256" key="2">
    <source>
        <dbReference type="ARBA" id="ARBA00022980"/>
    </source>
</evidence>
<dbReference type="InterPro" id="IPR005707">
    <property type="entry name" value="Ribosomal_uS2_euk/arc"/>
</dbReference>
<evidence type="ECO:0000256" key="3">
    <source>
        <dbReference type="ARBA" id="ARBA00023274"/>
    </source>
</evidence>
<evidence type="ECO:0000256" key="4">
    <source>
        <dbReference type="ARBA" id="ARBA00035401"/>
    </source>
</evidence>
<dbReference type="PRINTS" id="PR00395">
    <property type="entry name" value="RIBOSOMALS2"/>
</dbReference>
<evidence type="ECO:0000313" key="6">
    <source>
        <dbReference type="EMBL" id="KAJ8791875.1"/>
    </source>
</evidence>
<keyword evidence="7" id="KW-1185">Reference proteome</keyword>
<organism evidence="6 7">
    <name type="scientific">Eschrichtius robustus</name>
    <name type="common">California gray whale</name>
    <name type="synonym">Eschrichtius gibbosus</name>
    <dbReference type="NCBI Taxonomy" id="9764"/>
    <lineage>
        <taxon>Eukaryota</taxon>
        <taxon>Metazoa</taxon>
        <taxon>Chordata</taxon>
        <taxon>Craniata</taxon>
        <taxon>Vertebrata</taxon>
        <taxon>Euteleostomi</taxon>
        <taxon>Mammalia</taxon>
        <taxon>Eutheria</taxon>
        <taxon>Laurasiatheria</taxon>
        <taxon>Artiodactyla</taxon>
        <taxon>Whippomorpha</taxon>
        <taxon>Cetacea</taxon>
        <taxon>Mysticeti</taxon>
        <taxon>Eschrichtiidae</taxon>
        <taxon>Eschrichtius</taxon>
    </lineage>
</organism>
<name>A0AB34HLK6_ESCRO</name>
<comment type="caution">
    <text evidence="6">The sequence shown here is derived from an EMBL/GenBank/DDBJ whole genome shotgun (WGS) entry which is preliminary data.</text>
</comment>
<dbReference type="InterPro" id="IPR023591">
    <property type="entry name" value="Ribosomal_uS2_flav_dom_sf"/>
</dbReference>
<feature type="compositionally biased region" description="Pro residues" evidence="5">
    <location>
        <begin position="46"/>
        <end position="59"/>
    </location>
</feature>
<evidence type="ECO:0000256" key="5">
    <source>
        <dbReference type="SAM" id="MobiDB-lite"/>
    </source>
</evidence>
<dbReference type="InterPro" id="IPR001865">
    <property type="entry name" value="Ribosomal_uS2"/>
</dbReference>
<dbReference type="PANTHER" id="PTHR11489">
    <property type="entry name" value="40S RIBOSOMAL PROTEIN SA"/>
    <property type="match status" value="1"/>
</dbReference>
<feature type="region of interest" description="Disordered" evidence="5">
    <location>
        <begin position="1"/>
        <end position="85"/>
    </location>
</feature>
<dbReference type="GO" id="GO:0015935">
    <property type="term" value="C:small ribosomal subunit"/>
    <property type="evidence" value="ECO:0007669"/>
    <property type="project" value="InterPro"/>
</dbReference>
<keyword evidence="2" id="KW-0689">Ribosomal protein</keyword>
<accession>A0AB34HLK6</accession>
<dbReference type="GO" id="GO:0003735">
    <property type="term" value="F:structural constituent of ribosome"/>
    <property type="evidence" value="ECO:0007669"/>
    <property type="project" value="InterPro"/>
</dbReference>
<evidence type="ECO:0000256" key="1">
    <source>
        <dbReference type="ARBA" id="ARBA00006242"/>
    </source>
</evidence>
<dbReference type="SUPFAM" id="SSF101447">
    <property type="entry name" value="Formin homology 2 domain (FH2 domain)"/>
    <property type="match status" value="1"/>
</dbReference>
<evidence type="ECO:0000313" key="7">
    <source>
        <dbReference type="Proteomes" id="UP001159641"/>
    </source>
</evidence>
<gene>
    <name evidence="6" type="ORF">J1605_020266</name>
</gene>
<comment type="similarity">
    <text evidence="1">Belongs to the universal ribosomal protein uS2 family.</text>
</comment>
<dbReference type="Proteomes" id="UP001159641">
    <property type="component" value="Unassembled WGS sequence"/>
</dbReference>
<proteinExistence type="inferred from homology"/>
<dbReference type="SUPFAM" id="SSF52313">
    <property type="entry name" value="Ribosomal protein S2"/>
    <property type="match status" value="1"/>
</dbReference>
<reference evidence="6 7" key="1">
    <citation type="submission" date="2022-11" db="EMBL/GenBank/DDBJ databases">
        <title>Whole genome sequence of Eschrichtius robustus ER-17-0199.</title>
        <authorList>
            <person name="Bruniche-Olsen A."/>
            <person name="Black A.N."/>
            <person name="Fields C.J."/>
            <person name="Walden K."/>
            <person name="Dewoody J.A."/>
        </authorList>
    </citation>
    <scope>NUCLEOTIDE SEQUENCE [LARGE SCALE GENOMIC DNA]</scope>
    <source>
        <strain evidence="6">ER-17-0199</strain>
        <tissue evidence="6">Blubber</tissue>
    </source>
</reference>
<dbReference type="GO" id="GO:0006412">
    <property type="term" value="P:translation"/>
    <property type="evidence" value="ECO:0007669"/>
    <property type="project" value="InterPro"/>
</dbReference>